<gene>
    <name evidence="7" type="ORF">BOLC4T28307H</name>
</gene>
<proteinExistence type="inferred from homology"/>
<evidence type="ECO:0000256" key="1">
    <source>
        <dbReference type="ARBA" id="ARBA00006722"/>
    </source>
</evidence>
<dbReference type="AlphaFoldDB" id="A0A3P6CPX6"/>
<dbReference type="Pfam" id="PF07333">
    <property type="entry name" value="SLR1-BP"/>
    <property type="match status" value="1"/>
</dbReference>
<evidence type="ECO:0000256" key="2">
    <source>
        <dbReference type="ARBA" id="ARBA00022529"/>
    </source>
</evidence>
<sequence length="87" mass="9560">MKNDFQPSLIGLFMVTVLLFGAMTIAQKGGPPPPCALIYRPKNGKCNRDICQAECTRERNGTGTCMGPQLADCACIYQRHKNNKCLP</sequence>
<feature type="signal peptide" evidence="6">
    <location>
        <begin position="1"/>
        <end position="26"/>
    </location>
</feature>
<evidence type="ECO:0000256" key="6">
    <source>
        <dbReference type="SAM" id="SignalP"/>
    </source>
</evidence>
<keyword evidence="2" id="KW-0929">Antimicrobial</keyword>
<reference evidence="7" key="1">
    <citation type="submission" date="2018-11" db="EMBL/GenBank/DDBJ databases">
        <authorList>
            <consortium name="Genoscope - CEA"/>
            <person name="William W."/>
        </authorList>
    </citation>
    <scope>NUCLEOTIDE SEQUENCE</scope>
</reference>
<keyword evidence="4" id="KW-0611">Plant defense</keyword>
<comment type="similarity">
    <text evidence="1">Belongs to the DEFL family.</text>
</comment>
<keyword evidence="6" id="KW-0732">Signal</keyword>
<protein>
    <submittedName>
        <fullName evidence="7">Uncharacterized protein</fullName>
    </submittedName>
</protein>
<feature type="chain" id="PRO_5018131657" evidence="6">
    <location>
        <begin position="27"/>
        <end position="87"/>
    </location>
</feature>
<dbReference type="GO" id="GO:0031640">
    <property type="term" value="P:killing of cells of another organism"/>
    <property type="evidence" value="ECO:0007669"/>
    <property type="project" value="UniProtKB-KW"/>
</dbReference>
<dbReference type="EMBL" id="LR031873">
    <property type="protein sequence ID" value="VDD15728.1"/>
    <property type="molecule type" value="Genomic_DNA"/>
</dbReference>
<keyword evidence="3" id="KW-0295">Fungicide</keyword>
<evidence type="ECO:0000313" key="7">
    <source>
        <dbReference type="EMBL" id="VDD15728.1"/>
    </source>
</evidence>
<evidence type="ECO:0000256" key="5">
    <source>
        <dbReference type="ARBA" id="ARBA00023157"/>
    </source>
</evidence>
<evidence type="ECO:0000256" key="4">
    <source>
        <dbReference type="ARBA" id="ARBA00022821"/>
    </source>
</evidence>
<name>A0A3P6CPX6_BRAOL</name>
<keyword evidence="5" id="KW-1015">Disulfide bond</keyword>
<dbReference type="GO" id="GO:0050832">
    <property type="term" value="P:defense response to fungus"/>
    <property type="evidence" value="ECO:0007669"/>
    <property type="project" value="UniProtKB-KW"/>
</dbReference>
<accession>A0A3P6CPX6</accession>
<evidence type="ECO:0000256" key="3">
    <source>
        <dbReference type="ARBA" id="ARBA00022577"/>
    </source>
</evidence>
<dbReference type="InterPro" id="IPR010851">
    <property type="entry name" value="DEFL"/>
</dbReference>
<organism evidence="7">
    <name type="scientific">Brassica oleracea</name>
    <name type="common">Wild cabbage</name>
    <dbReference type="NCBI Taxonomy" id="3712"/>
    <lineage>
        <taxon>Eukaryota</taxon>
        <taxon>Viridiplantae</taxon>
        <taxon>Streptophyta</taxon>
        <taxon>Embryophyta</taxon>
        <taxon>Tracheophyta</taxon>
        <taxon>Spermatophyta</taxon>
        <taxon>Magnoliopsida</taxon>
        <taxon>eudicotyledons</taxon>
        <taxon>Gunneridae</taxon>
        <taxon>Pentapetalae</taxon>
        <taxon>rosids</taxon>
        <taxon>malvids</taxon>
        <taxon>Brassicales</taxon>
        <taxon>Brassicaceae</taxon>
        <taxon>Brassiceae</taxon>
        <taxon>Brassica</taxon>
    </lineage>
</organism>